<evidence type="ECO:0000313" key="2">
    <source>
        <dbReference type="EMBL" id="AGF96721.1"/>
    </source>
</evidence>
<dbReference type="Proteomes" id="UP000011718">
    <property type="component" value="Chromosome"/>
</dbReference>
<dbReference type="HOGENOM" id="CLU_3130868_0_0_2"/>
<feature type="compositionally biased region" description="Basic residues" evidence="1">
    <location>
        <begin position="32"/>
        <end position="43"/>
    </location>
</feature>
<reference evidence="2 3" key="1">
    <citation type="journal article" date="2013" name="Genome Announc.">
        <title>Complete Genome of a Methanosarcina mazei Strain Isolated from Sediment Samples from an Amazonian Flooded Area.</title>
        <authorList>
            <person name="Assis das Gracas D."/>
            <person name="Thiago Juca Ramos R."/>
            <person name="Vieira Araujo A.C."/>
            <person name="Zahlouth R."/>
            <person name="Ribeiro Carneiro A."/>
            <person name="Souza Lopes T."/>
            <person name="Azevedo Barauna R."/>
            <person name="Azevedo V."/>
            <person name="Cruz Schneider M.P."/>
            <person name="Pellizari V.H."/>
            <person name="Silva A."/>
        </authorList>
    </citation>
    <scope>NUCLEOTIDE SEQUENCE [LARGE SCALE GENOMIC DNA]</scope>
    <source>
        <strain evidence="2 3">Tuc01</strain>
    </source>
</reference>
<dbReference type="BioCyc" id="MMAZ1236903:G139K-1286-MONOMER"/>
<evidence type="ECO:0000313" key="3">
    <source>
        <dbReference type="Proteomes" id="UP000011718"/>
    </source>
</evidence>
<proteinExistence type="predicted"/>
<organism evidence="2 3">
    <name type="scientific">Methanosarcina mazei Tuc01</name>
    <dbReference type="NCBI Taxonomy" id="1236903"/>
    <lineage>
        <taxon>Archaea</taxon>
        <taxon>Methanobacteriati</taxon>
        <taxon>Methanobacteriota</taxon>
        <taxon>Stenosarchaea group</taxon>
        <taxon>Methanomicrobia</taxon>
        <taxon>Methanosarcinales</taxon>
        <taxon>Methanosarcinaceae</taxon>
        <taxon>Methanosarcina</taxon>
    </lineage>
</organism>
<protein>
    <submittedName>
        <fullName evidence="2">Uncharacterized protein</fullName>
    </submittedName>
</protein>
<feature type="region of interest" description="Disordered" evidence="1">
    <location>
        <begin position="28"/>
        <end position="49"/>
    </location>
</feature>
<dbReference type="AlphaFoldDB" id="M1PWU2"/>
<sequence>MTEFMESLIWADASSKIGSSLDMRVASSPPKIKIKRKEKRKLKSLSEHA</sequence>
<evidence type="ECO:0000256" key="1">
    <source>
        <dbReference type="SAM" id="MobiDB-lite"/>
    </source>
</evidence>
<name>M1PWU2_METMZ</name>
<accession>M1PWU2</accession>
<gene>
    <name evidence="2" type="ORF">MmTuc01_1341</name>
</gene>
<dbReference type="KEGG" id="mmaz:MmTuc01_1341"/>
<dbReference type="EMBL" id="CP004144">
    <property type="protein sequence ID" value="AGF96721.1"/>
    <property type="molecule type" value="Genomic_DNA"/>
</dbReference>